<accession>A0A396J2L1</accession>
<dbReference type="Gene3D" id="1.20.1280.50">
    <property type="match status" value="1"/>
</dbReference>
<protein>
    <submittedName>
        <fullName evidence="2">Putative F-box domain-containing protein</fullName>
    </submittedName>
</protein>
<reference evidence="2" key="1">
    <citation type="journal article" date="2018" name="Nat. Plants">
        <title>Whole-genome landscape of Medicago truncatula symbiotic genes.</title>
        <authorList>
            <person name="Pecrix Y."/>
            <person name="Gamas P."/>
            <person name="Carrere S."/>
        </authorList>
    </citation>
    <scope>NUCLEOTIDE SEQUENCE</scope>
    <source>
        <tissue evidence="2">Leaves</tissue>
    </source>
</reference>
<evidence type="ECO:0000259" key="1">
    <source>
        <dbReference type="PROSITE" id="PS50181"/>
    </source>
</evidence>
<dbReference type="PANTHER" id="PTHR31293">
    <property type="entry name" value="RNI-LIKE SUPERFAMILY PROTEIN"/>
    <property type="match status" value="1"/>
</dbReference>
<dbReference type="SUPFAM" id="SSF81383">
    <property type="entry name" value="F-box domain"/>
    <property type="match status" value="1"/>
</dbReference>
<dbReference type="Pfam" id="PF00646">
    <property type="entry name" value="F-box"/>
    <property type="match status" value="1"/>
</dbReference>
<dbReference type="InterPro" id="IPR055294">
    <property type="entry name" value="FBL60-like"/>
</dbReference>
<sequence length="122" mass="14136">MSKSKKRRSSIPIEERNKVSSLPDSIIYHILSFLPTKDTVATSILSKRWKPLWLSVFTLNFTDHIIFTKTTTICSMVYSVMLSRDNTHPIRSFRFKCCFRYDQPNQGRSHPPSSLGQLQLSL</sequence>
<dbReference type="InterPro" id="IPR036047">
    <property type="entry name" value="F-box-like_dom_sf"/>
</dbReference>
<gene>
    <name evidence="2" type="ORF">MtrunA17_Chr3g0142561</name>
</gene>
<organism evidence="2">
    <name type="scientific">Medicago truncatula</name>
    <name type="common">Barrel medic</name>
    <name type="synonym">Medicago tribuloides</name>
    <dbReference type="NCBI Taxonomy" id="3880"/>
    <lineage>
        <taxon>Eukaryota</taxon>
        <taxon>Viridiplantae</taxon>
        <taxon>Streptophyta</taxon>
        <taxon>Embryophyta</taxon>
        <taxon>Tracheophyta</taxon>
        <taxon>Spermatophyta</taxon>
        <taxon>Magnoliopsida</taxon>
        <taxon>eudicotyledons</taxon>
        <taxon>Gunneridae</taxon>
        <taxon>Pentapetalae</taxon>
        <taxon>rosids</taxon>
        <taxon>fabids</taxon>
        <taxon>Fabales</taxon>
        <taxon>Fabaceae</taxon>
        <taxon>Papilionoideae</taxon>
        <taxon>50 kb inversion clade</taxon>
        <taxon>NPAAA clade</taxon>
        <taxon>Hologalegina</taxon>
        <taxon>IRL clade</taxon>
        <taxon>Trifolieae</taxon>
        <taxon>Medicago</taxon>
    </lineage>
</organism>
<dbReference type="Gramene" id="rna19744">
    <property type="protein sequence ID" value="RHN71101.1"/>
    <property type="gene ID" value="gene19744"/>
</dbReference>
<dbReference type="PANTHER" id="PTHR31293:SF16">
    <property type="entry name" value="RNI-LIKE SUPERFAMILY PROTEIN"/>
    <property type="match status" value="1"/>
</dbReference>
<dbReference type="InterPro" id="IPR001810">
    <property type="entry name" value="F-box_dom"/>
</dbReference>
<dbReference type="PROSITE" id="PS50181">
    <property type="entry name" value="FBOX"/>
    <property type="match status" value="1"/>
</dbReference>
<comment type="caution">
    <text evidence="2">The sequence shown here is derived from an EMBL/GenBank/DDBJ whole genome shotgun (WGS) entry which is preliminary data.</text>
</comment>
<dbReference type="CDD" id="cd22160">
    <property type="entry name" value="F-box_AtFBL13-like"/>
    <property type="match status" value="1"/>
</dbReference>
<name>A0A396J2L1_MEDTR</name>
<proteinExistence type="predicted"/>
<dbReference type="AlphaFoldDB" id="A0A396J2L1"/>
<dbReference type="InterPro" id="IPR053781">
    <property type="entry name" value="F-box_AtFBL13-like"/>
</dbReference>
<dbReference type="SMART" id="SM00256">
    <property type="entry name" value="FBOX"/>
    <property type="match status" value="1"/>
</dbReference>
<evidence type="ECO:0000313" key="2">
    <source>
        <dbReference type="EMBL" id="RHN71101.1"/>
    </source>
</evidence>
<feature type="domain" description="F-box" evidence="1">
    <location>
        <begin position="16"/>
        <end position="64"/>
    </location>
</feature>
<dbReference type="Proteomes" id="UP000265566">
    <property type="component" value="Chromosome 3"/>
</dbReference>
<dbReference type="EMBL" id="PSQE01000003">
    <property type="protein sequence ID" value="RHN71101.1"/>
    <property type="molecule type" value="Genomic_DNA"/>
</dbReference>